<keyword evidence="4" id="KW-1185">Reference proteome</keyword>
<feature type="compositionally biased region" description="Low complexity" evidence="1">
    <location>
        <begin position="149"/>
        <end position="161"/>
    </location>
</feature>
<evidence type="ECO:0000256" key="1">
    <source>
        <dbReference type="SAM" id="MobiDB-lite"/>
    </source>
</evidence>
<dbReference type="EMBL" id="JAQQWN010000005">
    <property type="protein sequence ID" value="KAK8085668.1"/>
    <property type="molecule type" value="Genomic_DNA"/>
</dbReference>
<comment type="caution">
    <text evidence="3">The sequence shown here is derived from an EMBL/GenBank/DDBJ whole genome shotgun (WGS) entry which is preliminary data.</text>
</comment>
<evidence type="ECO:0000313" key="3">
    <source>
        <dbReference type="EMBL" id="KAK8085668.1"/>
    </source>
</evidence>
<protein>
    <submittedName>
        <fullName evidence="3">Uncharacterized protein</fullName>
    </submittedName>
</protein>
<feature type="transmembrane region" description="Helical" evidence="2">
    <location>
        <begin position="188"/>
        <end position="214"/>
    </location>
</feature>
<feature type="compositionally biased region" description="Polar residues" evidence="1">
    <location>
        <begin position="162"/>
        <end position="176"/>
    </location>
</feature>
<reference evidence="3 4" key="1">
    <citation type="submission" date="2023-01" db="EMBL/GenBank/DDBJ databases">
        <title>Analysis of 21 Apiospora genomes using comparative genomics revels a genus with tremendous synthesis potential of carbohydrate active enzymes and secondary metabolites.</title>
        <authorList>
            <person name="Sorensen T."/>
        </authorList>
    </citation>
    <scope>NUCLEOTIDE SEQUENCE [LARGE SCALE GENOMIC DNA]</scope>
    <source>
        <strain evidence="3 4">CBS 114990</strain>
    </source>
</reference>
<dbReference type="Proteomes" id="UP001433268">
    <property type="component" value="Unassembled WGS sequence"/>
</dbReference>
<feature type="region of interest" description="Disordered" evidence="1">
    <location>
        <begin position="149"/>
        <end position="182"/>
    </location>
</feature>
<keyword evidence="2" id="KW-1133">Transmembrane helix</keyword>
<feature type="region of interest" description="Disordered" evidence="1">
    <location>
        <begin position="219"/>
        <end position="289"/>
    </location>
</feature>
<sequence>MEQQLRRDGPVLLLAPYTPGAATTDVAVTGYLGGWGFYSPGLVCPSGSTSACTKTADNPTDGGFTFQFPLTAGETAVGCCPASYSCALDASGRNTCLRTVRSTFYGVVSCGGTAPPGTVAGTWYATSTTYHNIYAPLIQINWRAEDRPATSTNTAVATATTPGSTNPAAPTTSSPSDDPAHSGLSSGAYAGIGIGAALGGLMLLGGAVGGCMLLRRRRRKTQDGSGGGSEPKGPTTNQDAWQQQQQEQRPASNIYEVSESGHTRETHELFTPTPDGGSTLVERQQRMEY</sequence>
<organism evidence="3 4">
    <name type="scientific">Apiospora hydei</name>
    <dbReference type="NCBI Taxonomy" id="1337664"/>
    <lineage>
        <taxon>Eukaryota</taxon>
        <taxon>Fungi</taxon>
        <taxon>Dikarya</taxon>
        <taxon>Ascomycota</taxon>
        <taxon>Pezizomycotina</taxon>
        <taxon>Sordariomycetes</taxon>
        <taxon>Xylariomycetidae</taxon>
        <taxon>Amphisphaeriales</taxon>
        <taxon>Apiosporaceae</taxon>
        <taxon>Apiospora</taxon>
    </lineage>
</organism>
<keyword evidence="2" id="KW-0472">Membrane</keyword>
<gene>
    <name evidence="3" type="ORF">PG997_006939</name>
</gene>
<evidence type="ECO:0000256" key="2">
    <source>
        <dbReference type="SAM" id="Phobius"/>
    </source>
</evidence>
<proteinExistence type="predicted"/>
<feature type="compositionally biased region" description="Basic and acidic residues" evidence="1">
    <location>
        <begin position="259"/>
        <end position="268"/>
    </location>
</feature>
<keyword evidence="2" id="KW-0812">Transmembrane</keyword>
<name>A0ABR1WS94_9PEZI</name>
<evidence type="ECO:0000313" key="4">
    <source>
        <dbReference type="Proteomes" id="UP001433268"/>
    </source>
</evidence>
<dbReference type="RefSeq" id="XP_066670177.1">
    <property type="nucleotide sequence ID" value="XM_066811254.1"/>
</dbReference>
<dbReference type="GeneID" id="92044314"/>
<accession>A0ABR1WS94</accession>